<feature type="transmembrane region" description="Helical" evidence="2">
    <location>
        <begin position="516"/>
        <end position="536"/>
    </location>
</feature>
<proteinExistence type="predicted"/>
<feature type="compositionally biased region" description="Low complexity" evidence="1">
    <location>
        <begin position="715"/>
        <end position="725"/>
    </location>
</feature>
<organism evidence="3 4">
    <name type="scientific">Thermasporomyces composti</name>
    <dbReference type="NCBI Taxonomy" id="696763"/>
    <lineage>
        <taxon>Bacteria</taxon>
        <taxon>Bacillati</taxon>
        <taxon>Actinomycetota</taxon>
        <taxon>Actinomycetes</taxon>
        <taxon>Propionibacteriales</taxon>
        <taxon>Nocardioidaceae</taxon>
        <taxon>Thermasporomyces</taxon>
    </lineage>
</organism>
<feature type="transmembrane region" description="Helical" evidence="2">
    <location>
        <begin position="231"/>
        <end position="248"/>
    </location>
</feature>
<protein>
    <recommendedName>
        <fullName evidence="5">TrbL/VirB6 plasmid conjugal transfer protein</fullName>
    </recommendedName>
</protein>
<feature type="transmembrane region" description="Helical" evidence="2">
    <location>
        <begin position="542"/>
        <end position="571"/>
    </location>
</feature>
<evidence type="ECO:0000313" key="4">
    <source>
        <dbReference type="Proteomes" id="UP000256485"/>
    </source>
</evidence>
<dbReference type="Proteomes" id="UP000256485">
    <property type="component" value="Unassembled WGS sequence"/>
</dbReference>
<gene>
    <name evidence="3" type="ORF">DFJ64_1960</name>
</gene>
<feature type="compositionally biased region" description="Basic and acidic residues" evidence="1">
    <location>
        <begin position="736"/>
        <end position="749"/>
    </location>
</feature>
<keyword evidence="2" id="KW-1133">Transmembrane helix</keyword>
<feature type="region of interest" description="Disordered" evidence="1">
    <location>
        <begin position="114"/>
        <end position="135"/>
    </location>
</feature>
<feature type="compositionally biased region" description="Basic and acidic residues" evidence="1">
    <location>
        <begin position="121"/>
        <end position="135"/>
    </location>
</feature>
<evidence type="ECO:0000313" key="3">
    <source>
        <dbReference type="EMBL" id="REF36547.1"/>
    </source>
</evidence>
<feature type="region of interest" description="Disordered" evidence="1">
    <location>
        <begin position="1"/>
        <end position="43"/>
    </location>
</feature>
<dbReference type="AlphaFoldDB" id="A0A3D9V4V8"/>
<feature type="region of interest" description="Disordered" evidence="1">
    <location>
        <begin position="700"/>
        <end position="793"/>
    </location>
</feature>
<dbReference type="EMBL" id="QTUC01000001">
    <property type="protein sequence ID" value="REF36547.1"/>
    <property type="molecule type" value="Genomic_DNA"/>
</dbReference>
<feature type="transmembrane region" description="Helical" evidence="2">
    <location>
        <begin position="260"/>
        <end position="279"/>
    </location>
</feature>
<feature type="transmembrane region" description="Helical" evidence="2">
    <location>
        <begin position="486"/>
        <end position="509"/>
    </location>
</feature>
<reference evidence="3 4" key="1">
    <citation type="submission" date="2018-08" db="EMBL/GenBank/DDBJ databases">
        <title>Sequencing the genomes of 1000 actinobacteria strains.</title>
        <authorList>
            <person name="Klenk H.-P."/>
        </authorList>
    </citation>
    <scope>NUCLEOTIDE SEQUENCE [LARGE SCALE GENOMIC DNA]</scope>
    <source>
        <strain evidence="3 4">DSM 22891</strain>
    </source>
</reference>
<keyword evidence="2" id="KW-0472">Membrane</keyword>
<evidence type="ECO:0000256" key="1">
    <source>
        <dbReference type="SAM" id="MobiDB-lite"/>
    </source>
</evidence>
<accession>A0A3D9V4V8</accession>
<name>A0A3D9V4V8_THECX</name>
<feature type="transmembrane region" description="Helical" evidence="2">
    <location>
        <begin position="53"/>
        <end position="74"/>
    </location>
</feature>
<keyword evidence="4" id="KW-1185">Reference proteome</keyword>
<evidence type="ECO:0000256" key="2">
    <source>
        <dbReference type="SAM" id="Phobius"/>
    </source>
</evidence>
<sequence length="793" mass="85741">MTRSKRHAGESAAPRPLAVPGTSTPHVTNGRAHARTGAGGRTARPRRLILHRLVRGLAVLAVLAGTVVGATLAVQPAQAAPWDCPFGSGEISNAGPEHGGAGMTAWIPIIAKEDVDPDLDPDPRKRGRQERPSDHTLLEVVGPRGLLWSYAPYGLPDDHEEFNTEDPEDNFEQRCSVMDASATGIAQMIFSIAGFFGGLTIGVKQLASNEAPFSAFYDAQQSLLTSLNENIGVPAVTVAVAATGFWVLTRIHRRADSRETYAGVISSALIVVLVASVLAGDNYVRITAAVDRYTSEFNSAVMDLAVINRNRDPSSPCYLPTVPTAAQAEPGARPSPDDPHRALTYNLGKRVSSCMLYEVLLFQPWVNGQFGTERQLLADDLTFNGKSYCPDGRPPQYQRPEGVESIEYRCATRPKPPGQPEAKINLAVQQVVAQALSRNQTIDEADGRPVDTEQHRVLWKGVQYKIAQLYEPNYEFWRGTQPSGRMATAVAALFVNLIAFIFVGILALLTIFWHAVFLMAWIFLPVIGAIAAFPPARRIVRMVIGIMVQAVFLRCVFGLVLALLLAVLNILQVAEGGTVIKIFLMLMATAAIWKLLTALRSGAIAPQVVQEASASGVMPSDTPVLVRTREATATAYRFQRNVRAGARAGAASAAETAQALGYSRGSPQWRAEVRRGRLQGAVTAGRMTSAHGRVRVLAEDQARADASARVHRRAQAAQNTAPQAPGDQPTRGAGRTPEEGRLSERRLGEGRPSQRRADGVRRNEDAVRPRTAAPEREASTPGRLRRGPDGEPR</sequence>
<keyword evidence="2" id="KW-0812">Transmembrane</keyword>
<evidence type="ECO:0008006" key="5">
    <source>
        <dbReference type="Google" id="ProtNLM"/>
    </source>
</evidence>
<feature type="compositionally biased region" description="Basic and acidic residues" evidence="1">
    <location>
        <begin position="755"/>
        <end position="778"/>
    </location>
</feature>
<feature type="transmembrane region" description="Helical" evidence="2">
    <location>
        <begin position="578"/>
        <end position="596"/>
    </location>
</feature>
<comment type="caution">
    <text evidence="3">The sequence shown here is derived from an EMBL/GenBank/DDBJ whole genome shotgun (WGS) entry which is preliminary data.</text>
</comment>